<dbReference type="Proteomes" id="UP000030012">
    <property type="component" value="Unassembled WGS sequence"/>
</dbReference>
<dbReference type="PANTHER" id="PTHR42924">
    <property type="entry name" value="EXONUCLEASE"/>
    <property type="match status" value="1"/>
</dbReference>
<dbReference type="Gene3D" id="3.20.20.140">
    <property type="entry name" value="Metal-dependent hydrolases"/>
    <property type="match status" value="1"/>
</dbReference>
<evidence type="ECO:0000259" key="1">
    <source>
        <dbReference type="SMART" id="SM00481"/>
    </source>
</evidence>
<name>A0A0A0IAD2_CLONO</name>
<comment type="caution">
    <text evidence="2">The sequence shown here is derived from an EMBL/GenBank/DDBJ whole genome shotgun (WGS) entry which is preliminary data.</text>
</comment>
<dbReference type="CDD" id="cd07432">
    <property type="entry name" value="PHP_HisPPase"/>
    <property type="match status" value="1"/>
</dbReference>
<dbReference type="InterPro" id="IPR016195">
    <property type="entry name" value="Pol/histidinol_Pase-like"/>
</dbReference>
<sequence length="243" mass="28518">MQYKYVFHVHTEYSPDSDIKLNKLYKVLKKNHIYGIAITDHNTIEGAVKFKEKYGEDIHVIIGEEIMTTEGEIIGLFLKTGIKKGLMPEEVIKEINNQGGMVYIPHPFDKKRYKTCLKESVIRKKSFYIDFIEVFNGRCIEKQDVDEAILLNKSLNKVGIIGTDAHSYYELQFNHLIVKNKITKDNIKNEIKNLQVFNKKTNKIIHQYTKFIRIKKLIKEGKINEAFNLIYRKCKKRLCKISK</sequence>
<dbReference type="GO" id="GO:0004534">
    <property type="term" value="F:5'-3' RNA exonuclease activity"/>
    <property type="evidence" value="ECO:0007669"/>
    <property type="project" value="TreeGrafter"/>
</dbReference>
<dbReference type="InterPro" id="IPR004013">
    <property type="entry name" value="PHP_dom"/>
</dbReference>
<dbReference type="EMBL" id="JENJ01000009">
    <property type="protein sequence ID" value="KGM97513.1"/>
    <property type="molecule type" value="Genomic_DNA"/>
</dbReference>
<dbReference type="OrthoDB" id="9775360at2"/>
<evidence type="ECO:0000313" key="3">
    <source>
        <dbReference type="Proteomes" id="UP000030012"/>
    </source>
</evidence>
<dbReference type="GO" id="GO:0035312">
    <property type="term" value="F:5'-3' DNA exonuclease activity"/>
    <property type="evidence" value="ECO:0007669"/>
    <property type="project" value="TreeGrafter"/>
</dbReference>
<dbReference type="Pfam" id="PF02811">
    <property type="entry name" value="PHP"/>
    <property type="match status" value="1"/>
</dbReference>
<feature type="domain" description="Polymerase/histidinol phosphatase N-terminal" evidence="1">
    <location>
        <begin position="5"/>
        <end position="70"/>
    </location>
</feature>
<accession>A0A0A0IAD2</accession>
<evidence type="ECO:0000313" key="2">
    <source>
        <dbReference type="EMBL" id="KGM97513.1"/>
    </source>
</evidence>
<dbReference type="InterPro" id="IPR003141">
    <property type="entry name" value="Pol/His_phosphatase_N"/>
</dbReference>
<reference evidence="2 3" key="1">
    <citation type="submission" date="2014-01" db="EMBL/GenBank/DDBJ databases">
        <title>Plasmidome dynamics in the species complex Clostridium novyi sensu lato converts strains of independent lineages into distinctly different pathogens.</title>
        <authorList>
            <person name="Skarin H."/>
            <person name="Segerman B."/>
        </authorList>
    </citation>
    <scope>NUCLEOTIDE SEQUENCE [LARGE SCALE GENOMIC DNA]</scope>
    <source>
        <strain evidence="2 3">4552</strain>
    </source>
</reference>
<dbReference type="RefSeq" id="WP_039253104.1">
    <property type="nucleotide sequence ID" value="NZ_JENJ01000009.1"/>
</dbReference>
<dbReference type="AlphaFoldDB" id="A0A0A0IAD2"/>
<dbReference type="SMART" id="SM00481">
    <property type="entry name" value="POLIIIAc"/>
    <property type="match status" value="1"/>
</dbReference>
<gene>
    <name evidence="2" type="ORF">Z968_03050</name>
</gene>
<proteinExistence type="predicted"/>
<protein>
    <recommendedName>
        <fullName evidence="1">Polymerase/histidinol phosphatase N-terminal domain-containing protein</fullName>
    </recommendedName>
</protein>
<dbReference type="SUPFAM" id="SSF89550">
    <property type="entry name" value="PHP domain-like"/>
    <property type="match status" value="1"/>
</dbReference>
<dbReference type="InterPro" id="IPR052018">
    <property type="entry name" value="PHP_domain"/>
</dbReference>
<dbReference type="PANTHER" id="PTHR42924:SF3">
    <property type="entry name" value="POLYMERASE_HISTIDINOL PHOSPHATASE N-TERMINAL DOMAIN-CONTAINING PROTEIN"/>
    <property type="match status" value="1"/>
</dbReference>
<organism evidence="2 3">
    <name type="scientific">Clostridium novyi A str. 4552</name>
    <dbReference type="NCBI Taxonomy" id="1444289"/>
    <lineage>
        <taxon>Bacteria</taxon>
        <taxon>Bacillati</taxon>
        <taxon>Bacillota</taxon>
        <taxon>Clostridia</taxon>
        <taxon>Eubacteriales</taxon>
        <taxon>Clostridiaceae</taxon>
        <taxon>Clostridium</taxon>
    </lineage>
</organism>